<dbReference type="Gene3D" id="2.60.120.380">
    <property type="match status" value="1"/>
</dbReference>
<evidence type="ECO:0000256" key="1">
    <source>
        <dbReference type="SAM" id="Phobius"/>
    </source>
</evidence>
<accession>A0A1M7STH1</accession>
<dbReference type="NCBIfam" id="NF038127">
    <property type="entry name" value="FDP_fam"/>
    <property type="match status" value="1"/>
</dbReference>
<evidence type="ECO:0000313" key="3">
    <source>
        <dbReference type="EMBL" id="SHN61805.1"/>
    </source>
</evidence>
<feature type="transmembrane region" description="Helical" evidence="1">
    <location>
        <begin position="213"/>
        <end position="232"/>
    </location>
</feature>
<dbReference type="Proteomes" id="UP000184066">
    <property type="component" value="Unassembled WGS sequence"/>
</dbReference>
<organism evidence="3 4">
    <name type="scientific">Oceanicella actignis</name>
    <dbReference type="NCBI Taxonomy" id="1189325"/>
    <lineage>
        <taxon>Bacteria</taxon>
        <taxon>Pseudomonadati</taxon>
        <taxon>Pseudomonadota</taxon>
        <taxon>Alphaproteobacteria</taxon>
        <taxon>Rhodobacterales</taxon>
        <taxon>Paracoccaceae</taxon>
        <taxon>Oceanicella</taxon>
    </lineage>
</organism>
<keyword evidence="4" id="KW-1185">Reference proteome</keyword>
<keyword evidence="1" id="KW-0812">Transmembrane</keyword>
<dbReference type="RefSeq" id="WP_072746789.1">
    <property type="nucleotide sequence ID" value="NZ_FOHL01000001.1"/>
</dbReference>
<dbReference type="STRING" id="1189325.SAMN04488119_101211"/>
<protein>
    <submittedName>
        <fullName evidence="3">VPLPA-CTERM protein sorting domain-containing protein</fullName>
    </submittedName>
</protein>
<gene>
    <name evidence="3" type="ORF">SAMN05216200_103212</name>
</gene>
<keyword evidence="1" id="KW-1133">Transmembrane helix</keyword>
<feature type="chain" id="PRO_5009929279" evidence="2">
    <location>
        <begin position="27"/>
        <end position="237"/>
    </location>
</feature>
<evidence type="ECO:0000313" key="4">
    <source>
        <dbReference type="Proteomes" id="UP000184066"/>
    </source>
</evidence>
<dbReference type="AlphaFoldDB" id="A0A1M7STH1"/>
<feature type="signal peptide" evidence="2">
    <location>
        <begin position="1"/>
        <end position="26"/>
    </location>
</feature>
<name>A0A1M7STH1_9RHOB</name>
<dbReference type="NCBIfam" id="TIGR03370">
    <property type="entry name" value="VPLPA-CTERM"/>
    <property type="match status" value="1"/>
</dbReference>
<reference evidence="3 4" key="1">
    <citation type="submission" date="2016-12" db="EMBL/GenBank/DDBJ databases">
        <authorList>
            <person name="Song W.-J."/>
            <person name="Kurnit D.M."/>
        </authorList>
    </citation>
    <scope>NUCLEOTIDE SEQUENCE [LARGE SCALE GENOMIC DNA]</scope>
    <source>
        <strain evidence="3 4">CGMCC 1.10808</strain>
    </source>
</reference>
<keyword evidence="2" id="KW-0732">Signal</keyword>
<proteinExistence type="predicted"/>
<dbReference type="EMBL" id="FRDL01000003">
    <property type="protein sequence ID" value="SHN61805.1"/>
    <property type="molecule type" value="Genomic_DNA"/>
</dbReference>
<sequence length="237" mass="24038">MIFDRIKGVVAAAGFMAGLAAAPAMAVTVTPVFTATGTFAADDGVALFQLTLDASGSVDLRTFGYAGGTMEDGTSVPAGGFDPALWLFAADGSFLTGNDDGAGVGSDPVTGQPYDARISGPLGAGTYFLALTQYQNTPLAATDPGKTLADGFTYDGQPHYTATLQAGFCDPTSFFCDSWVVDGKSVLRTGDYAVQAKGVSSFTPLSDPSPSPVPLPAGLPLLLGAFAGLAALGRRRS</sequence>
<dbReference type="InterPro" id="IPR022472">
    <property type="entry name" value="VPLPA-CTERM"/>
</dbReference>
<evidence type="ECO:0000256" key="2">
    <source>
        <dbReference type="SAM" id="SignalP"/>
    </source>
</evidence>
<keyword evidence="1" id="KW-0472">Membrane</keyword>